<dbReference type="SUPFAM" id="SSF53335">
    <property type="entry name" value="S-adenosyl-L-methionine-dependent methyltransferases"/>
    <property type="match status" value="1"/>
</dbReference>
<accession>A0ABZ2GXH9</accession>
<dbReference type="Pfam" id="PF01135">
    <property type="entry name" value="PCMT"/>
    <property type="match status" value="1"/>
</dbReference>
<dbReference type="InterPro" id="IPR029063">
    <property type="entry name" value="SAM-dependent_MTases_sf"/>
</dbReference>
<dbReference type="Gene3D" id="3.40.50.150">
    <property type="entry name" value="Vaccinia Virus protein VP39"/>
    <property type="match status" value="1"/>
</dbReference>
<keyword evidence="4" id="KW-0489">Methyltransferase</keyword>
<dbReference type="EMBL" id="CP135136">
    <property type="protein sequence ID" value="WWR12125.1"/>
    <property type="molecule type" value="Genomic_DNA"/>
</dbReference>
<evidence type="ECO:0000256" key="3">
    <source>
        <dbReference type="ARBA" id="ARBA00030757"/>
    </source>
</evidence>
<dbReference type="PANTHER" id="PTHR11579:SF18">
    <property type="entry name" value="PROTEIN-L-ISOASPARTATE O-METHYLTRANSFERASE"/>
    <property type="match status" value="1"/>
</dbReference>
<reference evidence="4" key="1">
    <citation type="submission" date="2023-09" db="EMBL/GenBank/DDBJ databases">
        <title>Genomes of two closely related lineages of the louse Polyplax serrata with different host specificities.</title>
        <authorList>
            <person name="Martinu J."/>
            <person name="Tarabai H."/>
            <person name="Stefka J."/>
            <person name="Hypsa V."/>
        </authorList>
    </citation>
    <scope>NUCLEOTIDE SEQUENCE [LARGE SCALE GENOMIC DNA]</scope>
    <source>
        <strain evidence="4">HR10_N</strain>
    </source>
</reference>
<evidence type="ECO:0000313" key="5">
    <source>
        <dbReference type="Proteomes" id="UP001360424"/>
    </source>
</evidence>
<dbReference type="InterPro" id="IPR000682">
    <property type="entry name" value="PCMT"/>
</dbReference>
<dbReference type="Proteomes" id="UP001360424">
    <property type="component" value="Chromosome"/>
</dbReference>
<evidence type="ECO:0000256" key="2">
    <source>
        <dbReference type="ARBA" id="ARBA00013346"/>
    </source>
</evidence>
<keyword evidence="4" id="KW-0808">Transferase</keyword>
<sequence length="216" mass="25343">MNKERNNMLKKQLYYGYITNKKILDIFNNIPRHIFVQNKFKTFSYSDMRIPINYGQYMLTPLEEAIILQSLFLKGNEKILEIGTGTGFFTAILSKLSKKIISIDYYEEFIKTAENKLKALSIRNIQLIKKDFNTYKCNNKYLFDILICTAAIDKIKIPYLLKFLSNGKLFTILKNKLTMKGILFIIQNNKIIKQNILFETITTPIIDHSNKKIFIL</sequence>
<name>A0ABZ2GXH9_9GAMM</name>
<keyword evidence="5" id="KW-1185">Reference proteome</keyword>
<comment type="similarity">
    <text evidence="1">Belongs to the methyltransferase superfamily. L-isoaspartyl/D-aspartyl protein methyltransferase family.</text>
</comment>
<dbReference type="RefSeq" id="WP_338521763.1">
    <property type="nucleotide sequence ID" value="NZ_CP135136.1"/>
</dbReference>
<gene>
    <name evidence="4" type="ORF">RQL38_00585</name>
</gene>
<dbReference type="CDD" id="cd02440">
    <property type="entry name" value="AdoMet_MTases"/>
    <property type="match status" value="1"/>
</dbReference>
<evidence type="ECO:0000256" key="1">
    <source>
        <dbReference type="ARBA" id="ARBA00005369"/>
    </source>
</evidence>
<organism evidence="4 5">
    <name type="scientific">Candidatus Legionella polyplacis</name>
    <dbReference type="NCBI Taxonomy" id="2005262"/>
    <lineage>
        <taxon>Bacteria</taxon>
        <taxon>Pseudomonadati</taxon>
        <taxon>Pseudomonadota</taxon>
        <taxon>Gammaproteobacteria</taxon>
        <taxon>Legionellales</taxon>
        <taxon>Legionellaceae</taxon>
        <taxon>Legionella</taxon>
    </lineage>
</organism>
<dbReference type="PANTHER" id="PTHR11579">
    <property type="entry name" value="PROTEIN-L-ISOASPARTATE O-METHYLTRANSFERASE"/>
    <property type="match status" value="1"/>
</dbReference>
<dbReference type="GO" id="GO:0008168">
    <property type="term" value="F:methyltransferase activity"/>
    <property type="evidence" value="ECO:0007669"/>
    <property type="project" value="UniProtKB-KW"/>
</dbReference>
<evidence type="ECO:0000313" key="4">
    <source>
        <dbReference type="EMBL" id="WWR12125.1"/>
    </source>
</evidence>
<protein>
    <recommendedName>
        <fullName evidence="2">Protein-L-isoaspartate O-methyltransferase</fullName>
    </recommendedName>
    <alternativeName>
        <fullName evidence="3">Protein L-isoaspartyl methyltransferase</fullName>
    </alternativeName>
</protein>
<proteinExistence type="inferred from homology"/>
<dbReference type="GO" id="GO:0032259">
    <property type="term" value="P:methylation"/>
    <property type="evidence" value="ECO:0007669"/>
    <property type="project" value="UniProtKB-KW"/>
</dbReference>